<sequence>MHATATSRTADFVTTGLDDRSLRRLGASGVLVRVVRGVYLPSPVWEALSERERSVTRIVAVVERLTTKVTVSHWSAAAIWGFPVPDAWPRDVQVIDEKRATSNRIATLHRRPGRATGDEHVRWNDLWVTSPARTAVDLALISPFDVAVLVFDHVLASTGGDKSDLHAILLRSPSARRIRSATAALEFADGSSASPGESFSRVSMASRGLPAPELQKAFSDAQGLIGVVDFWWPLVGVVGEFDGAWKYSDPRFRQGRSAAGVVVDEKRREARLRAHPDVRDVVRWDYAVARDPDELARRLWAAGVPRLNPRLRPPRWS</sequence>
<dbReference type="Proteomes" id="UP001501594">
    <property type="component" value="Unassembled WGS sequence"/>
</dbReference>
<keyword evidence="2" id="KW-1185">Reference proteome</keyword>
<evidence type="ECO:0008006" key="3">
    <source>
        <dbReference type="Google" id="ProtNLM"/>
    </source>
</evidence>
<gene>
    <name evidence="1" type="ORF">GCM10022256_04960</name>
</gene>
<evidence type="ECO:0000313" key="1">
    <source>
        <dbReference type="EMBL" id="GAA4264884.1"/>
    </source>
</evidence>
<protein>
    <recommendedName>
        <fullName evidence="3">Transcriptional regulator, AbiEi antitoxin, Type IV TA system</fullName>
    </recommendedName>
</protein>
<accession>A0ABP8DY40</accession>
<dbReference type="RefSeq" id="WP_344793455.1">
    <property type="nucleotide sequence ID" value="NZ_BAABAU010000001.1"/>
</dbReference>
<comment type="caution">
    <text evidence="1">The sequence shown here is derived from an EMBL/GenBank/DDBJ whole genome shotgun (WGS) entry which is preliminary data.</text>
</comment>
<name>A0ABP8DY40_9MICO</name>
<organism evidence="1 2">
    <name type="scientific">Frondihabitans peucedani</name>
    <dbReference type="NCBI Taxonomy" id="598626"/>
    <lineage>
        <taxon>Bacteria</taxon>
        <taxon>Bacillati</taxon>
        <taxon>Actinomycetota</taxon>
        <taxon>Actinomycetes</taxon>
        <taxon>Micrococcales</taxon>
        <taxon>Microbacteriaceae</taxon>
        <taxon>Frondihabitans</taxon>
    </lineage>
</organism>
<proteinExistence type="predicted"/>
<dbReference type="EMBL" id="BAABAU010000001">
    <property type="protein sequence ID" value="GAA4264884.1"/>
    <property type="molecule type" value="Genomic_DNA"/>
</dbReference>
<reference evidence="2" key="1">
    <citation type="journal article" date="2019" name="Int. J. Syst. Evol. Microbiol.">
        <title>The Global Catalogue of Microorganisms (GCM) 10K type strain sequencing project: providing services to taxonomists for standard genome sequencing and annotation.</title>
        <authorList>
            <consortium name="The Broad Institute Genomics Platform"/>
            <consortium name="The Broad Institute Genome Sequencing Center for Infectious Disease"/>
            <person name="Wu L."/>
            <person name="Ma J."/>
        </authorList>
    </citation>
    <scope>NUCLEOTIDE SEQUENCE [LARGE SCALE GENOMIC DNA]</scope>
    <source>
        <strain evidence="2">JCM 17442</strain>
    </source>
</reference>
<evidence type="ECO:0000313" key="2">
    <source>
        <dbReference type="Proteomes" id="UP001501594"/>
    </source>
</evidence>